<comment type="caution">
    <text evidence="1">The sequence shown here is derived from an EMBL/GenBank/DDBJ whole genome shotgun (WGS) entry which is preliminary data.</text>
</comment>
<dbReference type="AlphaFoldDB" id="A0AAV7MW76"/>
<dbReference type="GO" id="GO:0005175">
    <property type="term" value="F:CD27 receptor binding"/>
    <property type="evidence" value="ECO:0007669"/>
    <property type="project" value="TreeGrafter"/>
</dbReference>
<proteinExistence type="predicted"/>
<gene>
    <name evidence="1" type="ORF">NDU88_005392</name>
</gene>
<dbReference type="GO" id="GO:0097191">
    <property type="term" value="P:extrinsic apoptotic signaling pathway"/>
    <property type="evidence" value="ECO:0007669"/>
    <property type="project" value="TreeGrafter"/>
</dbReference>
<sequence>MPKRSYPFGECSPLQLKTHVGQKQLCDGVSGDFFKREIFEKTKKLLFSGAQTYMNRVWNGSKPVVNCAIPHSPDHGSENKTSESCEVNGLLQGQTLIGQDGKLLKSSNHEKSTVPMGVSKACSSLYSAAAAVRSPVHCVPIVDDADICEKAFCYGCSLFEVSP</sequence>
<organism evidence="1 2">
    <name type="scientific">Pleurodeles waltl</name>
    <name type="common">Iberian ribbed newt</name>
    <dbReference type="NCBI Taxonomy" id="8319"/>
    <lineage>
        <taxon>Eukaryota</taxon>
        <taxon>Metazoa</taxon>
        <taxon>Chordata</taxon>
        <taxon>Craniata</taxon>
        <taxon>Vertebrata</taxon>
        <taxon>Euteleostomi</taxon>
        <taxon>Amphibia</taxon>
        <taxon>Batrachia</taxon>
        <taxon>Caudata</taxon>
        <taxon>Salamandroidea</taxon>
        <taxon>Salamandridae</taxon>
        <taxon>Pleurodelinae</taxon>
        <taxon>Pleurodeles</taxon>
    </lineage>
</organism>
<dbReference type="PANTHER" id="PTHR14365">
    <property type="entry name" value="APOPTOSIS REGULATORY PROTEIN SIVA"/>
    <property type="match status" value="1"/>
</dbReference>
<dbReference type="Pfam" id="PF05458">
    <property type="entry name" value="Siva"/>
    <property type="match status" value="1"/>
</dbReference>
<evidence type="ECO:0000313" key="2">
    <source>
        <dbReference type="Proteomes" id="UP001066276"/>
    </source>
</evidence>
<accession>A0AAV7MW76</accession>
<dbReference type="Proteomes" id="UP001066276">
    <property type="component" value="Chromosome 9"/>
</dbReference>
<dbReference type="InterPro" id="IPR022773">
    <property type="entry name" value="Siva"/>
</dbReference>
<reference evidence="1" key="1">
    <citation type="journal article" date="2022" name="bioRxiv">
        <title>Sequencing and chromosome-scale assembly of the giantPleurodeles waltlgenome.</title>
        <authorList>
            <person name="Brown T."/>
            <person name="Elewa A."/>
            <person name="Iarovenko S."/>
            <person name="Subramanian E."/>
            <person name="Araus A.J."/>
            <person name="Petzold A."/>
            <person name="Susuki M."/>
            <person name="Suzuki K.-i.T."/>
            <person name="Hayashi T."/>
            <person name="Toyoda A."/>
            <person name="Oliveira C."/>
            <person name="Osipova E."/>
            <person name="Leigh N.D."/>
            <person name="Simon A."/>
            <person name="Yun M.H."/>
        </authorList>
    </citation>
    <scope>NUCLEOTIDE SEQUENCE</scope>
    <source>
        <strain evidence="1">20211129_DDA</strain>
        <tissue evidence="1">Liver</tissue>
    </source>
</reference>
<evidence type="ECO:0000313" key="1">
    <source>
        <dbReference type="EMBL" id="KAJ1108008.1"/>
    </source>
</evidence>
<name>A0AAV7MW76_PLEWA</name>
<protein>
    <submittedName>
        <fullName evidence="1">Uncharacterized protein</fullName>
    </submittedName>
</protein>
<dbReference type="EMBL" id="JANPWB010000013">
    <property type="protein sequence ID" value="KAJ1108008.1"/>
    <property type="molecule type" value="Genomic_DNA"/>
</dbReference>
<keyword evidence="2" id="KW-1185">Reference proteome</keyword>
<dbReference type="PANTHER" id="PTHR14365:SF1">
    <property type="entry name" value="APOPTOSIS REGULATORY PROTEIN SIVA"/>
    <property type="match status" value="1"/>
</dbReference>